<proteinExistence type="predicted"/>
<sequence length="98" mass="11803">MQFFFQLLIILNLQQLLVINSFPQKEDDKQPTIIFEDVHFTKALILNEHELVEVFIQIIMPMREWYIIFCNQDNLNKYSLNKFTLHAHGKIDSKQQNH</sequence>
<evidence type="ECO:0000313" key="3">
    <source>
        <dbReference type="EMBL" id="CAF3640088.1"/>
    </source>
</evidence>
<keyword evidence="1" id="KW-0732">Signal</keyword>
<feature type="signal peptide" evidence="1">
    <location>
        <begin position="1"/>
        <end position="21"/>
    </location>
</feature>
<gene>
    <name evidence="2" type="ORF">JYZ213_LOCUS28505</name>
    <name evidence="3" type="ORF">OXD698_LOCUS8421</name>
</gene>
<feature type="chain" id="PRO_5035616121" description="Transmembrane protein" evidence="1">
    <location>
        <begin position="22"/>
        <end position="98"/>
    </location>
</feature>
<dbReference type="Proteomes" id="UP000663844">
    <property type="component" value="Unassembled WGS sequence"/>
</dbReference>
<accession>A0A818QKA9</accession>
<dbReference type="Proteomes" id="UP000663845">
    <property type="component" value="Unassembled WGS sequence"/>
</dbReference>
<organism evidence="3 4">
    <name type="scientific">Adineta steineri</name>
    <dbReference type="NCBI Taxonomy" id="433720"/>
    <lineage>
        <taxon>Eukaryota</taxon>
        <taxon>Metazoa</taxon>
        <taxon>Spiralia</taxon>
        <taxon>Gnathifera</taxon>
        <taxon>Rotifera</taxon>
        <taxon>Eurotatoria</taxon>
        <taxon>Bdelloidea</taxon>
        <taxon>Adinetida</taxon>
        <taxon>Adinetidae</taxon>
        <taxon>Adineta</taxon>
    </lineage>
</organism>
<name>A0A818QKA9_9BILA</name>
<evidence type="ECO:0000313" key="2">
    <source>
        <dbReference type="EMBL" id="CAF1230311.1"/>
    </source>
</evidence>
<dbReference type="AlphaFoldDB" id="A0A818QKA9"/>
<comment type="caution">
    <text evidence="3">The sequence shown here is derived from an EMBL/GenBank/DDBJ whole genome shotgun (WGS) entry which is preliminary data.</text>
</comment>
<evidence type="ECO:0008006" key="5">
    <source>
        <dbReference type="Google" id="ProtNLM"/>
    </source>
</evidence>
<evidence type="ECO:0000256" key="1">
    <source>
        <dbReference type="SAM" id="SignalP"/>
    </source>
</evidence>
<reference evidence="3" key="1">
    <citation type="submission" date="2021-02" db="EMBL/GenBank/DDBJ databases">
        <authorList>
            <person name="Nowell W R."/>
        </authorList>
    </citation>
    <scope>NUCLEOTIDE SEQUENCE</scope>
</reference>
<dbReference type="EMBL" id="CAJOAZ010000406">
    <property type="protein sequence ID" value="CAF3640088.1"/>
    <property type="molecule type" value="Genomic_DNA"/>
</dbReference>
<dbReference type="EMBL" id="CAJNOG010000416">
    <property type="protein sequence ID" value="CAF1230311.1"/>
    <property type="molecule type" value="Genomic_DNA"/>
</dbReference>
<protein>
    <recommendedName>
        <fullName evidence="5">Transmembrane protein</fullName>
    </recommendedName>
</protein>
<evidence type="ECO:0000313" key="4">
    <source>
        <dbReference type="Proteomes" id="UP000663844"/>
    </source>
</evidence>